<accession>A0A2M7VAB4</accession>
<dbReference type="AlphaFoldDB" id="A0A2M7VAB4"/>
<comment type="caution">
    <text evidence="1">The sequence shown here is derived from an EMBL/GenBank/DDBJ whole genome shotgun (WGS) entry which is preliminary data.</text>
</comment>
<sequence length="75" mass="9120">MKVESSEDFIVNNKTWKKIIVTGKNFQDDSLVKIAYFYYVDEKNHKDYIFTYIGHDPDFEKYMFQIEDTIKSFIF</sequence>
<dbReference type="Proteomes" id="UP000231453">
    <property type="component" value="Unassembled WGS sequence"/>
</dbReference>
<organism evidence="1 2">
    <name type="scientific">Candidatus Magasanikbacteria bacterium CG_4_10_14_0_2_um_filter_33_14</name>
    <dbReference type="NCBI Taxonomy" id="1974636"/>
    <lineage>
        <taxon>Bacteria</taxon>
        <taxon>Candidatus Magasanikiibacteriota</taxon>
    </lineage>
</organism>
<proteinExistence type="predicted"/>
<gene>
    <name evidence="1" type="ORF">COX80_03145</name>
</gene>
<dbReference type="EMBL" id="PFPL01000043">
    <property type="protein sequence ID" value="PIZ95844.1"/>
    <property type="molecule type" value="Genomic_DNA"/>
</dbReference>
<evidence type="ECO:0000313" key="2">
    <source>
        <dbReference type="Proteomes" id="UP000231453"/>
    </source>
</evidence>
<evidence type="ECO:0000313" key="1">
    <source>
        <dbReference type="EMBL" id="PIZ95844.1"/>
    </source>
</evidence>
<name>A0A2M7VAB4_9BACT</name>
<reference evidence="2" key="1">
    <citation type="submission" date="2017-09" db="EMBL/GenBank/DDBJ databases">
        <title>Depth-based differentiation of microbial function through sediment-hosted aquifers and enrichment of novel symbionts in the deep terrestrial subsurface.</title>
        <authorList>
            <person name="Probst A.J."/>
            <person name="Ladd B."/>
            <person name="Jarett J.K."/>
            <person name="Geller-Mcgrath D.E."/>
            <person name="Sieber C.M.K."/>
            <person name="Emerson J.B."/>
            <person name="Anantharaman K."/>
            <person name="Thomas B.C."/>
            <person name="Malmstrom R."/>
            <person name="Stieglmeier M."/>
            <person name="Klingl A."/>
            <person name="Woyke T."/>
            <person name="Ryan C.M."/>
            <person name="Banfield J.F."/>
        </authorList>
    </citation>
    <scope>NUCLEOTIDE SEQUENCE [LARGE SCALE GENOMIC DNA]</scope>
</reference>
<protein>
    <submittedName>
        <fullName evidence="1">Uncharacterized protein</fullName>
    </submittedName>
</protein>